<comment type="subcellular location">
    <subcellularLocation>
        <location evidence="1 12">Cytoplasm</location>
    </subcellularLocation>
</comment>
<dbReference type="PRINTS" id="PR00981">
    <property type="entry name" value="TRNASYNTHSER"/>
</dbReference>
<comment type="caution">
    <text evidence="17">The sequence shown here is derived from an EMBL/GenBank/DDBJ whole genome shotgun (WGS) entry which is preliminary data.</text>
</comment>
<evidence type="ECO:0000256" key="5">
    <source>
        <dbReference type="ARBA" id="ARBA00022598"/>
    </source>
</evidence>
<comment type="catalytic activity">
    <reaction evidence="11 12">
        <text>tRNA(Ser) + L-serine + ATP = L-seryl-tRNA(Ser) + AMP + diphosphate + H(+)</text>
        <dbReference type="Rhea" id="RHEA:12292"/>
        <dbReference type="Rhea" id="RHEA-COMP:9669"/>
        <dbReference type="Rhea" id="RHEA-COMP:9703"/>
        <dbReference type="ChEBI" id="CHEBI:15378"/>
        <dbReference type="ChEBI" id="CHEBI:30616"/>
        <dbReference type="ChEBI" id="CHEBI:33019"/>
        <dbReference type="ChEBI" id="CHEBI:33384"/>
        <dbReference type="ChEBI" id="CHEBI:78442"/>
        <dbReference type="ChEBI" id="CHEBI:78533"/>
        <dbReference type="ChEBI" id="CHEBI:456215"/>
        <dbReference type="EC" id="6.1.1.11"/>
    </reaction>
</comment>
<evidence type="ECO:0000313" key="17">
    <source>
        <dbReference type="EMBL" id="OGL44968.1"/>
    </source>
</evidence>
<dbReference type="InterPro" id="IPR042103">
    <property type="entry name" value="SerRS_1_N_sf"/>
</dbReference>
<dbReference type="Gene3D" id="1.10.287.40">
    <property type="entry name" value="Serine-tRNA synthetase, tRNA binding domain"/>
    <property type="match status" value="1"/>
</dbReference>
<evidence type="ECO:0000256" key="15">
    <source>
        <dbReference type="SAM" id="Coils"/>
    </source>
</evidence>
<feature type="binding site" evidence="13">
    <location>
        <position position="382"/>
    </location>
    <ligand>
        <name>L-serine</name>
        <dbReference type="ChEBI" id="CHEBI:33384"/>
    </ligand>
</feature>
<dbReference type="UniPathway" id="UPA00906">
    <property type="reaction ID" value="UER00895"/>
</dbReference>
<sequence length="428" mass="49009">MLDLKTLRENFDSIKKEIEKRGACPPLDEFMQVDKERRSMLQESEGLKFIRNKSSDLIAKLKKEGQNTDDKIREMKEVSNRIKVLDEELSRIEEKENNLLLNIPNIPHASVPLGKSSEENPEVRRWGEKPQFNFTPKDHQEVGTKLNILDFEKSAKISGARFCLYRGLGALLERALINFMLDLHTKENNYTEVLPPFLVNADSMTGTGQLPKFAEDLFKVEGENFYLIPTAEVPVTNIHKNEILNEEDLPIYYTAYTPCFRREAGTYGKETKGLIRQHQFNKVELVKIVKPEGSYDELEKLTGNAEKVLQKLNLHYRVVALCTGDLGFSSAKTYDIEVWLPSESKFVEISSCSNFEDFQARRAKIRYRRGDNNKVEFVHTLNGSGLAIGRTVVAILENYQEEDGSVRIPDSLVPYMGGIKKIEKNHSR</sequence>
<evidence type="ECO:0000256" key="11">
    <source>
        <dbReference type="ARBA" id="ARBA00048823"/>
    </source>
</evidence>
<evidence type="ECO:0000256" key="4">
    <source>
        <dbReference type="ARBA" id="ARBA00022490"/>
    </source>
</evidence>
<feature type="binding site" evidence="12 14">
    <location>
        <begin position="348"/>
        <end position="351"/>
    </location>
    <ligand>
        <name>ATP</name>
        <dbReference type="ChEBI" id="CHEBI:30616"/>
    </ligand>
</feature>
<dbReference type="GO" id="GO:0016260">
    <property type="term" value="P:selenocysteine biosynthetic process"/>
    <property type="evidence" value="ECO:0007669"/>
    <property type="project" value="UniProtKB-UniRule"/>
</dbReference>
<comment type="catalytic activity">
    <reaction evidence="10 12">
        <text>tRNA(Sec) + L-serine + ATP = L-seryl-tRNA(Sec) + AMP + diphosphate + H(+)</text>
        <dbReference type="Rhea" id="RHEA:42580"/>
        <dbReference type="Rhea" id="RHEA-COMP:9742"/>
        <dbReference type="Rhea" id="RHEA-COMP:10128"/>
        <dbReference type="ChEBI" id="CHEBI:15378"/>
        <dbReference type="ChEBI" id="CHEBI:30616"/>
        <dbReference type="ChEBI" id="CHEBI:33019"/>
        <dbReference type="ChEBI" id="CHEBI:33384"/>
        <dbReference type="ChEBI" id="CHEBI:78442"/>
        <dbReference type="ChEBI" id="CHEBI:78533"/>
        <dbReference type="ChEBI" id="CHEBI:456215"/>
        <dbReference type="EC" id="6.1.1.11"/>
    </reaction>
</comment>
<evidence type="ECO:0000256" key="9">
    <source>
        <dbReference type="ARBA" id="ARBA00023146"/>
    </source>
</evidence>
<feature type="domain" description="Aminoacyl-transfer RNA synthetases class-II family profile" evidence="16">
    <location>
        <begin position="172"/>
        <end position="409"/>
    </location>
</feature>
<comment type="caution">
    <text evidence="12">Lacks conserved residue(s) required for the propagation of feature annotation.</text>
</comment>
<dbReference type="Pfam" id="PF02403">
    <property type="entry name" value="Seryl_tRNA_N"/>
    <property type="match status" value="1"/>
</dbReference>
<evidence type="ECO:0000313" key="18">
    <source>
        <dbReference type="Proteomes" id="UP000178435"/>
    </source>
</evidence>
<gene>
    <name evidence="12" type="primary">serS</name>
    <name evidence="17" type="ORF">A2149_03945</name>
</gene>
<feature type="binding site" evidence="12">
    <location>
        <begin position="230"/>
        <end position="232"/>
    </location>
    <ligand>
        <name>L-serine</name>
        <dbReference type="ChEBI" id="CHEBI:33384"/>
    </ligand>
</feature>
<dbReference type="CDD" id="cd00770">
    <property type="entry name" value="SerRS_core"/>
    <property type="match status" value="1"/>
</dbReference>
<evidence type="ECO:0000259" key="16">
    <source>
        <dbReference type="PROSITE" id="PS50862"/>
    </source>
</evidence>
<dbReference type="PROSITE" id="PS50862">
    <property type="entry name" value="AA_TRNA_LIGASE_II"/>
    <property type="match status" value="1"/>
</dbReference>
<keyword evidence="7 12" id="KW-0067">ATP-binding</keyword>
<dbReference type="GO" id="GO:0004828">
    <property type="term" value="F:serine-tRNA ligase activity"/>
    <property type="evidence" value="ECO:0007669"/>
    <property type="project" value="UniProtKB-UniRule"/>
</dbReference>
<evidence type="ECO:0000256" key="2">
    <source>
        <dbReference type="ARBA" id="ARBA00005045"/>
    </source>
</evidence>
<dbReference type="AlphaFoldDB" id="A0A1F7RV76"/>
<organism evidence="17 18">
    <name type="scientific">Candidatus Schekmanbacteria bacterium RBG_16_38_11</name>
    <dbReference type="NCBI Taxonomy" id="1817880"/>
    <lineage>
        <taxon>Bacteria</taxon>
        <taxon>Candidatus Schekmaniibacteriota</taxon>
    </lineage>
</organism>
<dbReference type="InterPro" id="IPR002317">
    <property type="entry name" value="Ser-tRNA-ligase_type_1"/>
</dbReference>
<keyword evidence="15" id="KW-0175">Coiled coil</keyword>
<dbReference type="Gene3D" id="3.30.930.10">
    <property type="entry name" value="Bira Bifunctional Protein, Domain 2"/>
    <property type="match status" value="1"/>
</dbReference>
<comment type="function">
    <text evidence="12">Catalyzes the attachment of serine to tRNA(Ser). Is also able to aminoacylate tRNA(Sec) with serine, to form the misacylated tRNA L-seryl-tRNA(Sec), which will be further converted into selenocysteinyl-tRNA(Sec).</text>
</comment>
<feature type="coiled-coil region" evidence="15">
    <location>
        <begin position="58"/>
        <end position="102"/>
    </location>
</feature>
<evidence type="ECO:0000256" key="3">
    <source>
        <dbReference type="ARBA" id="ARBA00010728"/>
    </source>
</evidence>
<dbReference type="InterPro" id="IPR015866">
    <property type="entry name" value="Ser-tRNA-synth_1_N"/>
</dbReference>
<dbReference type="PANTHER" id="PTHR43697">
    <property type="entry name" value="SERYL-TRNA SYNTHETASE"/>
    <property type="match status" value="1"/>
</dbReference>
<dbReference type="Pfam" id="PF00587">
    <property type="entry name" value="tRNA-synt_2b"/>
    <property type="match status" value="1"/>
</dbReference>
<reference evidence="17 18" key="1">
    <citation type="journal article" date="2016" name="Nat. Commun.">
        <title>Thousands of microbial genomes shed light on interconnected biogeochemical processes in an aquifer system.</title>
        <authorList>
            <person name="Anantharaman K."/>
            <person name="Brown C.T."/>
            <person name="Hug L.A."/>
            <person name="Sharon I."/>
            <person name="Castelle C.J."/>
            <person name="Probst A.J."/>
            <person name="Thomas B.C."/>
            <person name="Singh A."/>
            <person name="Wilkins M.J."/>
            <person name="Karaoz U."/>
            <person name="Brodie E.L."/>
            <person name="Williams K.H."/>
            <person name="Hubbard S.S."/>
            <person name="Banfield J.F."/>
        </authorList>
    </citation>
    <scope>NUCLEOTIDE SEQUENCE [LARGE SCALE GENOMIC DNA]</scope>
</reference>
<evidence type="ECO:0000256" key="12">
    <source>
        <dbReference type="HAMAP-Rule" id="MF_00176"/>
    </source>
</evidence>
<dbReference type="GO" id="GO:0005737">
    <property type="term" value="C:cytoplasm"/>
    <property type="evidence" value="ECO:0007669"/>
    <property type="project" value="UniProtKB-SubCell"/>
</dbReference>
<dbReference type="Proteomes" id="UP000178435">
    <property type="component" value="Unassembled WGS sequence"/>
</dbReference>
<feature type="binding site" evidence="13">
    <location>
        <position position="261"/>
    </location>
    <ligand>
        <name>L-serine</name>
        <dbReference type="ChEBI" id="CHEBI:33384"/>
    </ligand>
</feature>
<keyword evidence="4 12" id="KW-0963">Cytoplasm</keyword>
<dbReference type="InterPro" id="IPR002314">
    <property type="entry name" value="aa-tRNA-synt_IIb"/>
</dbReference>
<protein>
    <recommendedName>
        <fullName evidence="12">Serine--tRNA ligase</fullName>
        <ecNumber evidence="12">6.1.1.11</ecNumber>
    </recommendedName>
    <alternativeName>
        <fullName evidence="12">Seryl-tRNA synthetase</fullName>
        <shortName evidence="12">SerRS</shortName>
    </alternativeName>
    <alternativeName>
        <fullName evidence="12">Seryl-tRNA(Ser/Sec) synthetase</fullName>
    </alternativeName>
</protein>
<comment type="subunit">
    <text evidence="12">Homodimer. The tRNA molecule binds across the dimer.</text>
</comment>
<feature type="binding site" evidence="12 13">
    <location>
        <position position="284"/>
    </location>
    <ligand>
        <name>L-serine</name>
        <dbReference type="ChEBI" id="CHEBI:33384"/>
    </ligand>
</feature>
<evidence type="ECO:0000256" key="10">
    <source>
        <dbReference type="ARBA" id="ARBA00047929"/>
    </source>
</evidence>
<dbReference type="PANTHER" id="PTHR43697:SF1">
    <property type="entry name" value="SERINE--TRNA LIGASE"/>
    <property type="match status" value="1"/>
</dbReference>
<evidence type="ECO:0000256" key="13">
    <source>
        <dbReference type="PIRSR" id="PIRSR001529-1"/>
    </source>
</evidence>
<dbReference type="GO" id="GO:0006434">
    <property type="term" value="P:seryl-tRNA aminoacylation"/>
    <property type="evidence" value="ECO:0007669"/>
    <property type="project" value="UniProtKB-UniRule"/>
</dbReference>
<proteinExistence type="inferred from homology"/>
<evidence type="ECO:0000256" key="6">
    <source>
        <dbReference type="ARBA" id="ARBA00022741"/>
    </source>
</evidence>
<accession>A0A1F7RV76</accession>
<dbReference type="InterPro" id="IPR045864">
    <property type="entry name" value="aa-tRNA-synth_II/BPL/LPL"/>
</dbReference>
<dbReference type="InterPro" id="IPR006195">
    <property type="entry name" value="aa-tRNA-synth_II"/>
</dbReference>
<dbReference type="InterPro" id="IPR010978">
    <property type="entry name" value="tRNA-bd_arm"/>
</dbReference>
<comment type="pathway">
    <text evidence="2 12">Aminoacyl-tRNA biosynthesis; selenocysteinyl-tRNA(Sec) biosynthesis; L-seryl-tRNA(Sec) from L-serine and tRNA(Sec): step 1/1.</text>
</comment>
<dbReference type="NCBIfam" id="TIGR00414">
    <property type="entry name" value="serS"/>
    <property type="match status" value="1"/>
</dbReference>
<comment type="similarity">
    <text evidence="3 12">Belongs to the class-II aminoacyl-tRNA synthetase family. Type-1 seryl-tRNA synthetase subfamily.</text>
</comment>
<dbReference type="EC" id="6.1.1.11" evidence="12"/>
<evidence type="ECO:0000256" key="1">
    <source>
        <dbReference type="ARBA" id="ARBA00004496"/>
    </source>
</evidence>
<comment type="domain">
    <text evidence="12">Consists of two distinct domains, a catalytic core and a N-terminal extension that is involved in tRNA binding.</text>
</comment>
<dbReference type="SUPFAM" id="SSF46589">
    <property type="entry name" value="tRNA-binding arm"/>
    <property type="match status" value="1"/>
</dbReference>
<evidence type="ECO:0000256" key="7">
    <source>
        <dbReference type="ARBA" id="ARBA00022840"/>
    </source>
</evidence>
<keyword evidence="8 12" id="KW-0648">Protein biosynthesis</keyword>
<keyword evidence="9 12" id="KW-0030">Aminoacyl-tRNA synthetase</keyword>
<name>A0A1F7RV76_9BACT</name>
<dbReference type="InterPro" id="IPR033729">
    <property type="entry name" value="SerRS_core"/>
</dbReference>
<feature type="binding site" evidence="13">
    <location>
        <position position="230"/>
    </location>
    <ligand>
        <name>L-serine</name>
        <dbReference type="ChEBI" id="CHEBI:33384"/>
    </ligand>
</feature>
<dbReference type="SUPFAM" id="SSF55681">
    <property type="entry name" value="Class II aaRS and biotin synthetases"/>
    <property type="match status" value="1"/>
</dbReference>
<dbReference type="EMBL" id="MGDF01000116">
    <property type="protein sequence ID" value="OGL44968.1"/>
    <property type="molecule type" value="Genomic_DNA"/>
</dbReference>
<dbReference type="HAMAP" id="MF_00176">
    <property type="entry name" value="Ser_tRNA_synth_type1"/>
    <property type="match status" value="1"/>
</dbReference>
<dbReference type="GO" id="GO:0005524">
    <property type="term" value="F:ATP binding"/>
    <property type="evidence" value="ECO:0007669"/>
    <property type="project" value="UniProtKB-UniRule"/>
</dbReference>
<evidence type="ECO:0000256" key="14">
    <source>
        <dbReference type="PIRSR" id="PIRSR001529-2"/>
    </source>
</evidence>
<evidence type="ECO:0000256" key="8">
    <source>
        <dbReference type="ARBA" id="ARBA00022917"/>
    </source>
</evidence>
<feature type="binding site" evidence="12 14">
    <location>
        <begin position="261"/>
        <end position="263"/>
    </location>
    <ligand>
        <name>ATP</name>
        <dbReference type="ChEBI" id="CHEBI:30616"/>
    </ligand>
</feature>
<feature type="binding site" evidence="12">
    <location>
        <position position="384"/>
    </location>
    <ligand>
        <name>L-serine</name>
        <dbReference type="ChEBI" id="CHEBI:33384"/>
    </ligand>
</feature>
<keyword evidence="6 12" id="KW-0547">Nucleotide-binding</keyword>
<dbReference type="PIRSF" id="PIRSF001529">
    <property type="entry name" value="Ser-tRNA-synth_IIa"/>
    <property type="match status" value="1"/>
</dbReference>
<keyword evidence="5 12" id="KW-0436">Ligase</keyword>